<keyword evidence="1" id="KW-1133">Transmembrane helix</keyword>
<evidence type="ECO:0000313" key="3">
    <source>
        <dbReference type="Proteomes" id="UP000064939"/>
    </source>
</evidence>
<gene>
    <name evidence="2" type="ORF">AOY20_02155</name>
</gene>
<feature type="transmembrane region" description="Helical" evidence="1">
    <location>
        <begin position="17"/>
        <end position="36"/>
    </location>
</feature>
<dbReference type="AlphaFoldDB" id="A0A0N9V5D3"/>
<dbReference type="Proteomes" id="UP000064939">
    <property type="component" value="Chromosome"/>
</dbReference>
<evidence type="ECO:0000313" key="2">
    <source>
        <dbReference type="EMBL" id="ALH94439.1"/>
    </source>
</evidence>
<sequence>MQNKIDGIEEKTLFNDINIIIMFLLLGCMIYIIYSLSLKSKSEKIQLIQNNKWEVFSVVITKDLNYFSYIAKYII</sequence>
<protein>
    <submittedName>
        <fullName evidence="2">Uncharacterized protein</fullName>
    </submittedName>
</protein>
<reference evidence="2 3" key="1">
    <citation type="journal article" date="2015" name="Int. J. Syst. Evol. Microbiol.">
        <title>Acinetobacter equi sp. nov. isolated from horse faeces.</title>
        <authorList>
            <person name="Poppel M.T."/>
            <person name="Skiebe E."/>
            <person name="Laue M."/>
            <person name="Bergmann H."/>
            <person name="Ebersberger I."/>
            <person name="Garn T."/>
            <person name="Fruth A."/>
            <person name="Baumgardt S."/>
            <person name="Busse H.J."/>
            <person name="Wilharm G."/>
        </authorList>
    </citation>
    <scope>NUCLEOTIDE SEQUENCE [LARGE SCALE GENOMIC DNA]</scope>
    <source>
        <strain evidence="2 3">114</strain>
    </source>
</reference>
<proteinExistence type="predicted"/>
<keyword evidence="3" id="KW-1185">Reference proteome</keyword>
<dbReference type="KEGG" id="aei:AOY20_02155"/>
<dbReference type="EMBL" id="CP012808">
    <property type="protein sequence ID" value="ALH94439.1"/>
    <property type="molecule type" value="Genomic_DNA"/>
</dbReference>
<keyword evidence="1" id="KW-0812">Transmembrane</keyword>
<accession>A0A0N9V5D3</accession>
<name>A0A0N9V5D3_9GAMM</name>
<evidence type="ECO:0000256" key="1">
    <source>
        <dbReference type="SAM" id="Phobius"/>
    </source>
</evidence>
<organism evidence="2 3">
    <name type="scientific">Acinetobacter equi</name>
    <dbReference type="NCBI Taxonomy" id="1324350"/>
    <lineage>
        <taxon>Bacteria</taxon>
        <taxon>Pseudomonadati</taxon>
        <taxon>Pseudomonadota</taxon>
        <taxon>Gammaproteobacteria</taxon>
        <taxon>Moraxellales</taxon>
        <taxon>Moraxellaceae</taxon>
        <taxon>Acinetobacter</taxon>
    </lineage>
</organism>
<keyword evidence="1" id="KW-0472">Membrane</keyword>
<dbReference type="PROSITE" id="PS51257">
    <property type="entry name" value="PROKAR_LIPOPROTEIN"/>
    <property type="match status" value="1"/>
</dbReference>